<proteinExistence type="predicted"/>
<accession>A0A6B0UTC7</accession>
<dbReference type="EMBL" id="GIFC01010893">
    <property type="protein sequence ID" value="MXU92976.1"/>
    <property type="molecule type" value="Transcribed_RNA"/>
</dbReference>
<protein>
    <submittedName>
        <fullName evidence="1">Putative secreted protein</fullName>
    </submittedName>
</protein>
<evidence type="ECO:0000313" key="1">
    <source>
        <dbReference type="EMBL" id="MXU92976.1"/>
    </source>
</evidence>
<reference evidence="1" key="1">
    <citation type="submission" date="2019-12" db="EMBL/GenBank/DDBJ databases">
        <title>An insight into the sialome of adult female Ixodes ricinus ticks feeding for 6 days.</title>
        <authorList>
            <person name="Perner J."/>
            <person name="Ribeiro J.M.C."/>
        </authorList>
    </citation>
    <scope>NUCLEOTIDE SEQUENCE</scope>
    <source>
        <strain evidence="1">Semi-engorged</strain>
        <tissue evidence="1">Salivary glands</tissue>
    </source>
</reference>
<organism evidence="1">
    <name type="scientific">Ixodes ricinus</name>
    <name type="common">Common tick</name>
    <name type="synonym">Acarus ricinus</name>
    <dbReference type="NCBI Taxonomy" id="34613"/>
    <lineage>
        <taxon>Eukaryota</taxon>
        <taxon>Metazoa</taxon>
        <taxon>Ecdysozoa</taxon>
        <taxon>Arthropoda</taxon>
        <taxon>Chelicerata</taxon>
        <taxon>Arachnida</taxon>
        <taxon>Acari</taxon>
        <taxon>Parasitiformes</taxon>
        <taxon>Ixodida</taxon>
        <taxon>Ixodoidea</taxon>
        <taxon>Ixodidae</taxon>
        <taxon>Ixodinae</taxon>
        <taxon>Ixodes</taxon>
    </lineage>
</organism>
<sequence>MSAGRSVTVNSLLSMSSVSALPSSPPPVLFVAAPDVPASGADVDTESSVSNRSRFEPRRNWFADSTVSSTSVTTYALNRCLSDTVAGLLSSSSSTPGYKCSSRKMNWSSRTGSRLSRCTLAGSAQSRPLTVEMGTSVGSS</sequence>
<name>A0A6B0UTC7_IXORI</name>
<dbReference type="AlphaFoldDB" id="A0A6B0UTC7"/>